<dbReference type="Proteomes" id="UP000005408">
    <property type="component" value="Unassembled WGS sequence"/>
</dbReference>
<dbReference type="Gene3D" id="2.60.120.40">
    <property type="match status" value="1"/>
</dbReference>
<dbReference type="AlphaFoldDB" id="A0A8W8LWQ6"/>
<feature type="signal peptide" evidence="1">
    <location>
        <begin position="1"/>
        <end position="19"/>
    </location>
</feature>
<evidence type="ECO:0000256" key="1">
    <source>
        <dbReference type="SAM" id="SignalP"/>
    </source>
</evidence>
<evidence type="ECO:0000313" key="2">
    <source>
        <dbReference type="EnsemblMetazoa" id="G29954.1:cds"/>
    </source>
</evidence>
<reference evidence="2" key="1">
    <citation type="submission" date="2022-08" db="UniProtKB">
        <authorList>
            <consortium name="EnsemblMetazoa"/>
        </authorList>
    </citation>
    <scope>IDENTIFICATION</scope>
    <source>
        <strain evidence="2">05x7-T-G4-1.051#20</strain>
    </source>
</reference>
<keyword evidence="3" id="KW-1185">Reference proteome</keyword>
<name>A0A8W8LWQ6_MAGGI</name>
<dbReference type="InterPro" id="IPR008983">
    <property type="entry name" value="Tumour_necrosis_fac-like_dom"/>
</dbReference>
<feature type="chain" id="PRO_5036491714" evidence="1">
    <location>
        <begin position="20"/>
        <end position="122"/>
    </location>
</feature>
<organism evidence="2 3">
    <name type="scientific">Magallana gigas</name>
    <name type="common">Pacific oyster</name>
    <name type="synonym">Crassostrea gigas</name>
    <dbReference type="NCBI Taxonomy" id="29159"/>
    <lineage>
        <taxon>Eukaryota</taxon>
        <taxon>Metazoa</taxon>
        <taxon>Spiralia</taxon>
        <taxon>Lophotrochozoa</taxon>
        <taxon>Mollusca</taxon>
        <taxon>Bivalvia</taxon>
        <taxon>Autobranchia</taxon>
        <taxon>Pteriomorphia</taxon>
        <taxon>Ostreida</taxon>
        <taxon>Ostreoidea</taxon>
        <taxon>Ostreidae</taxon>
        <taxon>Magallana</taxon>
    </lineage>
</organism>
<sequence length="122" mass="13718">MALKTYLVVGLTLLHLSSAEKDPAAFVKSLTSNCREIGWEPTCERKARNSITVAFHVKLKSTITGISQNQIIKYDDVITNIGEGYDPTTGYQLVVNYSETQDLSQFDIDKLEALKYNPTRSW</sequence>
<evidence type="ECO:0000313" key="3">
    <source>
        <dbReference type="Proteomes" id="UP000005408"/>
    </source>
</evidence>
<dbReference type="EnsemblMetazoa" id="G29954.1">
    <property type="protein sequence ID" value="G29954.1:cds"/>
    <property type="gene ID" value="G29954"/>
</dbReference>
<accession>A0A8W8LWQ6</accession>
<proteinExistence type="predicted"/>
<dbReference type="SUPFAM" id="SSF49842">
    <property type="entry name" value="TNF-like"/>
    <property type="match status" value="1"/>
</dbReference>
<keyword evidence="1" id="KW-0732">Signal</keyword>
<protein>
    <submittedName>
        <fullName evidence="2">Uncharacterized protein</fullName>
    </submittedName>
</protein>